<dbReference type="GO" id="GO:0016853">
    <property type="term" value="F:isomerase activity"/>
    <property type="evidence" value="ECO:0007669"/>
    <property type="project" value="UniProtKB-KW"/>
</dbReference>
<dbReference type="EMBL" id="OOHR01000016">
    <property type="protein sequence ID" value="SPM45767.1"/>
    <property type="molecule type" value="Genomic_DNA"/>
</dbReference>
<protein>
    <submittedName>
        <fullName evidence="3">Phosphoglycerate mutase GpmB</fullName>
        <ecNumber evidence="3">5.4.2.-</ecNumber>
    </submittedName>
</protein>
<dbReference type="Proteomes" id="UP000244889">
    <property type="component" value="Unassembled WGS sequence"/>
</dbReference>
<dbReference type="PANTHER" id="PTHR48100:SF59">
    <property type="entry name" value="ADENOSYLCOBALAMIN_ALPHA-RIBAZOLE PHOSPHATASE"/>
    <property type="match status" value="1"/>
</dbReference>
<evidence type="ECO:0000256" key="2">
    <source>
        <dbReference type="SAM" id="Phobius"/>
    </source>
</evidence>
<name>A0A2R8F2V2_ORITS</name>
<dbReference type="Gene3D" id="3.40.50.1240">
    <property type="entry name" value="Phosphoglycerate mutase-like"/>
    <property type="match status" value="1"/>
</dbReference>
<dbReference type="GO" id="GO:0016791">
    <property type="term" value="F:phosphatase activity"/>
    <property type="evidence" value="ECO:0007669"/>
    <property type="project" value="TreeGrafter"/>
</dbReference>
<dbReference type="AlphaFoldDB" id="A0A2R8F2V2"/>
<dbReference type="EC" id="5.4.2.-" evidence="3"/>
<organism evidence="3 4">
    <name type="scientific">Orientia tsutsugamushi</name>
    <name type="common">Rickettsia tsutsugamushi</name>
    <dbReference type="NCBI Taxonomy" id="784"/>
    <lineage>
        <taxon>Bacteria</taxon>
        <taxon>Pseudomonadati</taxon>
        <taxon>Pseudomonadota</taxon>
        <taxon>Alphaproteobacteria</taxon>
        <taxon>Rickettsiales</taxon>
        <taxon>Rickettsiaceae</taxon>
        <taxon>Rickettsieae</taxon>
        <taxon>Orientia</taxon>
    </lineage>
</organism>
<proteinExistence type="predicted"/>
<dbReference type="InterPro" id="IPR013078">
    <property type="entry name" value="His_Pase_superF_clade-1"/>
</dbReference>
<accession>A0A2R8F2V2</accession>
<dbReference type="SMART" id="SM00855">
    <property type="entry name" value="PGAM"/>
    <property type="match status" value="1"/>
</dbReference>
<keyword evidence="2" id="KW-0472">Membrane</keyword>
<dbReference type="InterPro" id="IPR050275">
    <property type="entry name" value="PGM_Phosphatase"/>
</dbReference>
<dbReference type="RefSeq" id="WP_108840125.1">
    <property type="nucleotide sequence ID" value="NZ_OOHR01000016.1"/>
</dbReference>
<gene>
    <name evidence="3" type="primary">gpmB</name>
    <name evidence="3" type="ORF">FPW1038_01986</name>
</gene>
<dbReference type="CDD" id="cd07067">
    <property type="entry name" value="HP_PGM_like"/>
    <property type="match status" value="1"/>
</dbReference>
<reference evidence="4" key="1">
    <citation type="submission" date="2018-03" db="EMBL/GenBank/DDBJ databases">
        <authorList>
            <person name="Batty M. E."/>
            <person name="Batty M E."/>
        </authorList>
    </citation>
    <scope>NUCLEOTIDE SEQUENCE [LARGE SCALE GENOMIC DNA]</scope>
</reference>
<keyword evidence="2" id="KW-0812">Transmembrane</keyword>
<dbReference type="InterPro" id="IPR029033">
    <property type="entry name" value="His_PPase_superfam"/>
</dbReference>
<evidence type="ECO:0000313" key="3">
    <source>
        <dbReference type="EMBL" id="SPM45767.1"/>
    </source>
</evidence>
<evidence type="ECO:0000313" key="4">
    <source>
        <dbReference type="Proteomes" id="UP000244889"/>
    </source>
</evidence>
<feature type="binding site" evidence="1">
    <location>
        <position position="63"/>
    </location>
    <ligand>
        <name>substrate</name>
    </ligand>
</feature>
<dbReference type="PANTHER" id="PTHR48100">
    <property type="entry name" value="BROAD-SPECIFICITY PHOSPHATASE YOR283W-RELATED"/>
    <property type="match status" value="1"/>
</dbReference>
<dbReference type="Pfam" id="PF00300">
    <property type="entry name" value="His_Phos_1"/>
    <property type="match status" value="1"/>
</dbReference>
<sequence>MKELPLKPFYFLRHSETDWNFEHRAMGSQDIPLNNRGVSQGLNAAELLKNEPITTIVSSPLRRARKTADIAITGNRYNQINFIKCSTAMLISLNLALTFLISFLILNQ</sequence>
<dbReference type="GO" id="GO:0005737">
    <property type="term" value="C:cytoplasm"/>
    <property type="evidence" value="ECO:0007669"/>
    <property type="project" value="TreeGrafter"/>
</dbReference>
<dbReference type="SUPFAM" id="SSF53254">
    <property type="entry name" value="Phosphoglycerate mutase-like"/>
    <property type="match status" value="1"/>
</dbReference>
<feature type="binding site" evidence="1">
    <location>
        <begin position="13"/>
        <end position="20"/>
    </location>
    <ligand>
        <name>substrate</name>
    </ligand>
</feature>
<keyword evidence="3" id="KW-0413">Isomerase</keyword>
<keyword evidence="2" id="KW-1133">Transmembrane helix</keyword>
<feature type="transmembrane region" description="Helical" evidence="2">
    <location>
        <begin position="85"/>
        <end position="106"/>
    </location>
</feature>
<evidence type="ECO:0000256" key="1">
    <source>
        <dbReference type="PIRSR" id="PIRSR613078-2"/>
    </source>
</evidence>